<keyword evidence="2" id="KW-1185">Reference proteome</keyword>
<sequence>MRTIRSYAICLLAIMAFACKKEDKISSPHKASLSVAEFTEKTGRIITTTYTIETPSSVKDLVIAKTINTFIDSLWENKGRLTVTLTPSGNNIYTYTFEYEILDRDADKLVGFHFIFTDENGLSITKDLTLNAILSAEQTLYTRKWKLLSKMWTSADPPVEDLQDCESDDVWVFNADGTWNIEYGAKGCLFDGFNEFPSWYITEDEKTLYATYRSIFTLEDDVQKYTIKTLNRERLVFESIVDLTDFGLGSEEVFVYTFEAVN</sequence>
<dbReference type="PROSITE" id="PS51257">
    <property type="entry name" value="PROKAR_LIPOPROTEIN"/>
    <property type="match status" value="1"/>
</dbReference>
<dbReference type="EMBL" id="JAZGLY010000002">
    <property type="protein sequence ID" value="MEE6186338.1"/>
    <property type="molecule type" value="Genomic_DNA"/>
</dbReference>
<name>A0ABU7REA5_9BACT</name>
<evidence type="ECO:0008006" key="3">
    <source>
        <dbReference type="Google" id="ProtNLM"/>
    </source>
</evidence>
<evidence type="ECO:0000313" key="1">
    <source>
        <dbReference type="EMBL" id="MEE6186338.1"/>
    </source>
</evidence>
<proteinExistence type="predicted"/>
<comment type="caution">
    <text evidence="1">The sequence shown here is derived from an EMBL/GenBank/DDBJ whole genome shotgun (WGS) entry which is preliminary data.</text>
</comment>
<protein>
    <recommendedName>
        <fullName evidence="3">DUF4595 domain-containing protein</fullName>
    </recommendedName>
</protein>
<accession>A0ABU7REA5</accession>
<reference evidence="1 2" key="1">
    <citation type="submission" date="2024-01" db="EMBL/GenBank/DDBJ databases">
        <title>Niabella digestum sp. nov., isolated from waste digestion system.</title>
        <authorList>
            <person name="Zhang L."/>
        </authorList>
    </citation>
    <scope>NUCLEOTIDE SEQUENCE [LARGE SCALE GENOMIC DNA]</scope>
    <source>
        <strain evidence="1 2">A18</strain>
    </source>
</reference>
<dbReference type="Proteomes" id="UP001357452">
    <property type="component" value="Unassembled WGS sequence"/>
</dbReference>
<evidence type="ECO:0000313" key="2">
    <source>
        <dbReference type="Proteomes" id="UP001357452"/>
    </source>
</evidence>
<dbReference type="RefSeq" id="WP_330973748.1">
    <property type="nucleotide sequence ID" value="NZ_JAZGLY010000002.1"/>
</dbReference>
<organism evidence="1 2">
    <name type="scientific">Niabella digestorum</name>
    <dbReference type="NCBI Taxonomy" id="3117701"/>
    <lineage>
        <taxon>Bacteria</taxon>
        <taxon>Pseudomonadati</taxon>
        <taxon>Bacteroidota</taxon>
        <taxon>Chitinophagia</taxon>
        <taxon>Chitinophagales</taxon>
        <taxon>Chitinophagaceae</taxon>
        <taxon>Niabella</taxon>
    </lineage>
</organism>
<gene>
    <name evidence="1" type="ORF">V2H41_03545</name>
</gene>